<dbReference type="InterPro" id="IPR051158">
    <property type="entry name" value="Metallophosphoesterase_sf"/>
</dbReference>
<reference evidence="4 5" key="1">
    <citation type="journal article" date="2010" name="Syst. Appl. Microbiol.">
        <title>Four new species of Chryseobacterium from the rhizosphere of coastal sand dune plants, Chryseobacterium elymi sp. nov., Chryseobacterium hagamense sp. nov., Chryseobacterium lathyri sp. nov. and Chryseobacterium rhizosphaerae sp. nov.</title>
        <authorList>
            <person name="Cho S.H."/>
            <person name="Lee K.S."/>
            <person name="Shin D.S."/>
            <person name="Han J.H."/>
            <person name="Park K.S."/>
            <person name="Lee C.H."/>
            <person name="Park K.H."/>
            <person name="Kim S.B."/>
        </authorList>
    </citation>
    <scope>NUCLEOTIDE SEQUENCE [LARGE SCALE GENOMIC DNA]</scope>
    <source>
        <strain evidence="4 5">KCTC 22548</strain>
    </source>
</reference>
<dbReference type="Pfam" id="PF00149">
    <property type="entry name" value="Metallophos"/>
    <property type="match status" value="1"/>
</dbReference>
<feature type="domain" description="Calcineurin-like phosphoesterase" evidence="3">
    <location>
        <begin position="1"/>
        <end position="259"/>
    </location>
</feature>
<keyword evidence="5" id="KW-1185">Reference proteome</keyword>
<organism evidence="4 5">
    <name type="scientific">Chryseobacterium rhizosphaerae</name>
    <dbReference type="NCBI Taxonomy" id="395937"/>
    <lineage>
        <taxon>Bacteria</taxon>
        <taxon>Pseudomonadati</taxon>
        <taxon>Bacteroidota</taxon>
        <taxon>Flavobacteriia</taxon>
        <taxon>Flavobacteriales</taxon>
        <taxon>Weeksellaceae</taxon>
        <taxon>Chryseobacterium group</taxon>
        <taxon>Chryseobacterium</taxon>
    </lineage>
</organism>
<protein>
    <recommendedName>
        <fullName evidence="3">Calcineurin-like phosphoesterase domain-containing protein</fullName>
    </recommendedName>
</protein>
<dbReference type="PANTHER" id="PTHR31302:SF31">
    <property type="entry name" value="PHOSPHODIESTERASE YAEI"/>
    <property type="match status" value="1"/>
</dbReference>
<dbReference type="SUPFAM" id="SSF56300">
    <property type="entry name" value="Metallo-dependent phosphatases"/>
    <property type="match status" value="1"/>
</dbReference>
<dbReference type="InterPro" id="IPR004843">
    <property type="entry name" value="Calcineurin-like_PHP"/>
</dbReference>
<sequence length="365" mass="42595">MRIVHISDIHLSASNFGDFKKYFRKALLKVLSKEHNEIPIDIIAITGDLVDKGGHSLLEMPLFKTETDPYKIFEDQFITPIKNELNLSNANFLFIPGNHDVDESKILWLDEKKFQDEEVEGDINDTLPKIRNEIKNYNQRIEQFKNFEHRFHAGNPDYLPTYNESTYIYEHRPGVKVGFALINDSWRCSTCHLVKHKDKKLYFGSDQLNNALEVLENNKTNLNVILTHHPINKYAEQAEVEKILKNFEFHLHLYGDQHHLKLNAYLDPNGECFGIMARAGLNDPREPLSEWQPGFHIIDINFQEAVISCITYYHYIDKNCQFSYDVYAKSPDGIDKNKRPLGFQKVPLHNASTLTNLDREKYKKK</sequence>
<evidence type="ECO:0000313" key="4">
    <source>
        <dbReference type="EMBL" id="REC77025.1"/>
    </source>
</evidence>
<dbReference type="PANTHER" id="PTHR31302">
    <property type="entry name" value="TRANSMEMBRANE PROTEIN WITH METALLOPHOSPHOESTERASE DOMAIN-RELATED"/>
    <property type="match status" value="1"/>
</dbReference>
<dbReference type="EMBL" id="QNUF01000005">
    <property type="protein sequence ID" value="REC77025.1"/>
    <property type="molecule type" value="Genomic_DNA"/>
</dbReference>
<name>A0ABX9IQ37_9FLAO</name>
<comment type="caution">
    <text evidence="4">The sequence shown here is derived from an EMBL/GenBank/DDBJ whole genome shotgun (WGS) entry which is preliminary data.</text>
</comment>
<dbReference type="InterPro" id="IPR029052">
    <property type="entry name" value="Metallo-depent_PP-like"/>
</dbReference>
<accession>A0ABX9IQ37</accession>
<dbReference type="Proteomes" id="UP000256491">
    <property type="component" value="Unassembled WGS sequence"/>
</dbReference>
<dbReference type="RefSeq" id="WP_047388359.1">
    <property type="nucleotide sequence ID" value="NZ_BJYH01000029.1"/>
</dbReference>
<evidence type="ECO:0000259" key="3">
    <source>
        <dbReference type="Pfam" id="PF00149"/>
    </source>
</evidence>
<proteinExistence type="predicted"/>
<keyword evidence="2" id="KW-0378">Hydrolase</keyword>
<evidence type="ECO:0000313" key="5">
    <source>
        <dbReference type="Proteomes" id="UP000256491"/>
    </source>
</evidence>
<keyword evidence="1" id="KW-0479">Metal-binding</keyword>
<dbReference type="Gene3D" id="3.60.21.10">
    <property type="match status" value="1"/>
</dbReference>
<evidence type="ECO:0000256" key="1">
    <source>
        <dbReference type="ARBA" id="ARBA00022723"/>
    </source>
</evidence>
<gene>
    <name evidence="4" type="ORF">DRF57_06455</name>
</gene>
<evidence type="ECO:0000256" key="2">
    <source>
        <dbReference type="ARBA" id="ARBA00022801"/>
    </source>
</evidence>